<evidence type="ECO:0000256" key="3">
    <source>
        <dbReference type="ARBA" id="ARBA00022692"/>
    </source>
</evidence>
<evidence type="ECO:0000256" key="1">
    <source>
        <dbReference type="ARBA" id="ARBA00004651"/>
    </source>
</evidence>
<dbReference type="AlphaFoldDB" id="A0A921MQA4"/>
<feature type="transmembrane region" description="Helical" evidence="6">
    <location>
        <begin position="347"/>
        <end position="373"/>
    </location>
</feature>
<evidence type="ECO:0000256" key="4">
    <source>
        <dbReference type="ARBA" id="ARBA00022989"/>
    </source>
</evidence>
<feature type="transmembrane region" description="Helical" evidence="6">
    <location>
        <begin position="166"/>
        <end position="187"/>
    </location>
</feature>
<evidence type="ECO:0000313" key="8">
    <source>
        <dbReference type="Proteomes" id="UP000757103"/>
    </source>
</evidence>
<comment type="subcellular location">
    <subcellularLocation>
        <location evidence="1">Cell membrane</location>
        <topology evidence="1">Multi-pass membrane protein</topology>
    </subcellularLocation>
</comment>
<dbReference type="EMBL" id="DYUD01000009">
    <property type="protein sequence ID" value="HJG88136.1"/>
    <property type="molecule type" value="Genomic_DNA"/>
</dbReference>
<evidence type="ECO:0000313" key="7">
    <source>
        <dbReference type="EMBL" id="HJG88136.1"/>
    </source>
</evidence>
<keyword evidence="3 6" id="KW-0812">Transmembrane</keyword>
<sequence>MSELPTKEVGQEDATYEHIIKYTGLFGGVQGVTMLVGVIRNKLTAALLGPSGLGLINIYNNVVRLLSEATNFGISFSAVRNVSELFDEGDTRKIADFVDTVRTWSLMTAIFGMVVCCAISPLLSLWTFKNYEYTAIFCAISPIVAMMSIIGGEIAILKGLRQLKRVALISVFGAASTLILSTPLYIWLGIKGIVPALLLSNLAVTVIHLHYSTKTYPWQATWRSMNNIKKGIPLIKLGVAFILSGVFGQGAELLIRIALLNLGGLDDVGFYNSGYMMAVTYASVVFVALETDYFPRLSVACFDKKKMNVTINRQIEACVLLMSPFLTIFVMAMPLIVQILFTDRFTPAIPMATCAALYMYFKSLTLPAAYLPLAVGDSKMFLTVEFIYDAFVAIAIPVGYKMAGLTGTGIALSVAGFVDMLVIHLTHRWKYGFKFSFTPMPLYLAQFVLLVSCIVVSFSENPMIKWTIGPVCVFISVAISLYILNREMNIISKIMNKVKKGKDNADQ</sequence>
<feature type="transmembrane region" description="Helical" evidence="6">
    <location>
        <begin position="406"/>
        <end position="425"/>
    </location>
</feature>
<feature type="transmembrane region" description="Helical" evidence="6">
    <location>
        <begin position="103"/>
        <end position="127"/>
    </location>
</feature>
<feature type="transmembrane region" description="Helical" evidence="6">
    <location>
        <begin position="234"/>
        <end position="255"/>
    </location>
</feature>
<dbReference type="PANTHER" id="PTHR30250">
    <property type="entry name" value="PST FAMILY PREDICTED COLANIC ACID TRANSPORTER"/>
    <property type="match status" value="1"/>
</dbReference>
<feature type="transmembrane region" description="Helical" evidence="6">
    <location>
        <begin position="275"/>
        <end position="294"/>
    </location>
</feature>
<feature type="transmembrane region" description="Helical" evidence="6">
    <location>
        <begin position="133"/>
        <end position="154"/>
    </location>
</feature>
<feature type="transmembrane region" description="Helical" evidence="6">
    <location>
        <begin position="193"/>
        <end position="213"/>
    </location>
</feature>
<reference evidence="7" key="1">
    <citation type="journal article" date="2021" name="PeerJ">
        <title>Extensive microbial diversity within the chicken gut microbiome revealed by metagenomics and culture.</title>
        <authorList>
            <person name="Gilroy R."/>
            <person name="Ravi A."/>
            <person name="Getino M."/>
            <person name="Pursley I."/>
            <person name="Horton D.L."/>
            <person name="Alikhan N.F."/>
            <person name="Baker D."/>
            <person name="Gharbi K."/>
            <person name="Hall N."/>
            <person name="Watson M."/>
            <person name="Adriaenssens E.M."/>
            <person name="Foster-Nyarko E."/>
            <person name="Jarju S."/>
            <person name="Secka A."/>
            <person name="Antonio M."/>
            <person name="Oren A."/>
            <person name="Chaudhuri R.R."/>
            <person name="La Ragione R."/>
            <person name="Hildebrand F."/>
            <person name="Pallen M.J."/>
        </authorList>
    </citation>
    <scope>NUCLEOTIDE SEQUENCE</scope>
    <source>
        <strain evidence="7">CHK121-7720</strain>
    </source>
</reference>
<feature type="transmembrane region" description="Helical" evidence="6">
    <location>
        <begin position="437"/>
        <end position="458"/>
    </location>
</feature>
<dbReference type="Pfam" id="PF13440">
    <property type="entry name" value="Polysacc_synt_3"/>
    <property type="match status" value="1"/>
</dbReference>
<dbReference type="RefSeq" id="WP_273305222.1">
    <property type="nucleotide sequence ID" value="NZ_CASDXW010000016.1"/>
</dbReference>
<feature type="transmembrane region" description="Helical" evidence="6">
    <location>
        <begin position="315"/>
        <end position="341"/>
    </location>
</feature>
<dbReference type="Proteomes" id="UP000757103">
    <property type="component" value="Unassembled WGS sequence"/>
</dbReference>
<organism evidence="7 8">
    <name type="scientific">Barnesiella viscericola</name>
    <dbReference type="NCBI Taxonomy" id="397865"/>
    <lineage>
        <taxon>Bacteria</taxon>
        <taxon>Pseudomonadati</taxon>
        <taxon>Bacteroidota</taxon>
        <taxon>Bacteroidia</taxon>
        <taxon>Bacteroidales</taxon>
        <taxon>Barnesiellaceae</taxon>
        <taxon>Barnesiella</taxon>
    </lineage>
</organism>
<gene>
    <name evidence="7" type="ORF">K8U91_01475</name>
</gene>
<evidence type="ECO:0000256" key="5">
    <source>
        <dbReference type="ARBA" id="ARBA00023136"/>
    </source>
</evidence>
<keyword evidence="2" id="KW-1003">Cell membrane</keyword>
<accession>A0A921MQA4</accession>
<feature type="transmembrane region" description="Helical" evidence="6">
    <location>
        <begin position="464"/>
        <end position="484"/>
    </location>
</feature>
<evidence type="ECO:0000256" key="2">
    <source>
        <dbReference type="ARBA" id="ARBA00022475"/>
    </source>
</evidence>
<proteinExistence type="predicted"/>
<dbReference type="PANTHER" id="PTHR30250:SF11">
    <property type="entry name" value="O-ANTIGEN TRANSPORTER-RELATED"/>
    <property type="match status" value="1"/>
</dbReference>
<protein>
    <submittedName>
        <fullName evidence="7">Oligosaccharide flippase family protein</fullName>
    </submittedName>
</protein>
<keyword evidence="5 6" id="KW-0472">Membrane</keyword>
<feature type="transmembrane region" description="Helical" evidence="6">
    <location>
        <begin position="380"/>
        <end position="400"/>
    </location>
</feature>
<name>A0A921MQA4_9BACT</name>
<evidence type="ECO:0000256" key="6">
    <source>
        <dbReference type="SAM" id="Phobius"/>
    </source>
</evidence>
<dbReference type="GO" id="GO:0005886">
    <property type="term" value="C:plasma membrane"/>
    <property type="evidence" value="ECO:0007669"/>
    <property type="project" value="UniProtKB-SubCell"/>
</dbReference>
<dbReference type="InterPro" id="IPR050833">
    <property type="entry name" value="Poly_Biosynth_Transport"/>
</dbReference>
<keyword evidence="4 6" id="KW-1133">Transmembrane helix</keyword>
<comment type="caution">
    <text evidence="7">The sequence shown here is derived from an EMBL/GenBank/DDBJ whole genome shotgun (WGS) entry which is preliminary data.</text>
</comment>
<reference evidence="7" key="2">
    <citation type="submission" date="2021-09" db="EMBL/GenBank/DDBJ databases">
        <authorList>
            <person name="Gilroy R."/>
        </authorList>
    </citation>
    <scope>NUCLEOTIDE SEQUENCE</scope>
    <source>
        <strain evidence="7">CHK121-7720</strain>
    </source>
</reference>